<feature type="transmembrane region" description="Helical" evidence="6">
    <location>
        <begin position="170"/>
        <end position="188"/>
    </location>
</feature>
<feature type="transmembrane region" description="Helical" evidence="6">
    <location>
        <begin position="366"/>
        <end position="384"/>
    </location>
</feature>
<dbReference type="PROSITE" id="PS50156">
    <property type="entry name" value="SSD"/>
    <property type="match status" value="1"/>
</dbReference>
<protein>
    <submittedName>
        <fullName evidence="8">MMPL family transporter</fullName>
    </submittedName>
</protein>
<dbReference type="Gene3D" id="1.20.1640.10">
    <property type="entry name" value="Multidrug efflux transporter AcrB transmembrane domain"/>
    <property type="match status" value="2"/>
</dbReference>
<dbReference type="PANTHER" id="PTHR33406">
    <property type="entry name" value="MEMBRANE PROTEIN MJ1562-RELATED"/>
    <property type="match status" value="1"/>
</dbReference>
<organism evidence="8 9">
    <name type="scientific">Nocardioides bigeumensis</name>
    <dbReference type="NCBI Taxonomy" id="433657"/>
    <lineage>
        <taxon>Bacteria</taxon>
        <taxon>Bacillati</taxon>
        <taxon>Actinomycetota</taxon>
        <taxon>Actinomycetes</taxon>
        <taxon>Propionibacteriales</taxon>
        <taxon>Nocardioidaceae</taxon>
        <taxon>Nocardioides</taxon>
    </lineage>
</organism>
<gene>
    <name evidence="8" type="ORF">GCM10009843_39310</name>
</gene>
<dbReference type="InterPro" id="IPR004869">
    <property type="entry name" value="MMPL_dom"/>
</dbReference>
<feature type="transmembrane region" description="Helical" evidence="6">
    <location>
        <begin position="195"/>
        <end position="217"/>
    </location>
</feature>
<name>A0ABP5KKW1_9ACTN</name>
<keyword evidence="3 6" id="KW-0812">Transmembrane</keyword>
<keyword evidence="2" id="KW-1003">Cell membrane</keyword>
<feature type="transmembrane region" description="Helical" evidence="6">
    <location>
        <begin position="223"/>
        <end position="241"/>
    </location>
</feature>
<feature type="transmembrane region" description="Helical" evidence="6">
    <location>
        <begin position="622"/>
        <end position="643"/>
    </location>
</feature>
<reference evidence="9" key="1">
    <citation type="journal article" date="2019" name="Int. J. Syst. Evol. Microbiol.">
        <title>The Global Catalogue of Microorganisms (GCM) 10K type strain sequencing project: providing services to taxonomists for standard genome sequencing and annotation.</title>
        <authorList>
            <consortium name="The Broad Institute Genomics Platform"/>
            <consortium name="The Broad Institute Genome Sequencing Center for Infectious Disease"/>
            <person name="Wu L."/>
            <person name="Ma J."/>
        </authorList>
    </citation>
    <scope>NUCLEOTIDE SEQUENCE [LARGE SCALE GENOMIC DNA]</scope>
    <source>
        <strain evidence="9">JCM 16021</strain>
    </source>
</reference>
<feature type="domain" description="SSD" evidence="7">
    <location>
        <begin position="191"/>
        <end position="319"/>
    </location>
</feature>
<dbReference type="EMBL" id="BAAAQQ010000014">
    <property type="protein sequence ID" value="GAA2133635.1"/>
    <property type="molecule type" value="Genomic_DNA"/>
</dbReference>
<dbReference type="PANTHER" id="PTHR33406:SF13">
    <property type="entry name" value="MEMBRANE PROTEIN YDFJ"/>
    <property type="match status" value="1"/>
</dbReference>
<feature type="transmembrane region" description="Helical" evidence="6">
    <location>
        <begin position="579"/>
        <end position="601"/>
    </location>
</feature>
<dbReference type="Pfam" id="PF03176">
    <property type="entry name" value="MMPL"/>
    <property type="match status" value="2"/>
</dbReference>
<dbReference type="InterPro" id="IPR050545">
    <property type="entry name" value="Mycobact_MmpL"/>
</dbReference>
<evidence type="ECO:0000313" key="9">
    <source>
        <dbReference type="Proteomes" id="UP001500575"/>
    </source>
</evidence>
<feature type="transmembrane region" description="Helical" evidence="6">
    <location>
        <begin position="269"/>
        <end position="294"/>
    </location>
</feature>
<evidence type="ECO:0000256" key="1">
    <source>
        <dbReference type="ARBA" id="ARBA00004651"/>
    </source>
</evidence>
<feature type="transmembrane region" description="Helical" evidence="6">
    <location>
        <begin position="544"/>
        <end position="564"/>
    </location>
</feature>
<feature type="transmembrane region" description="Helical" evidence="6">
    <location>
        <begin position="300"/>
        <end position="324"/>
    </location>
</feature>
<dbReference type="InterPro" id="IPR000731">
    <property type="entry name" value="SSD"/>
</dbReference>
<dbReference type="RefSeq" id="WP_344305564.1">
    <property type="nucleotide sequence ID" value="NZ_BAAAQQ010000014.1"/>
</dbReference>
<feature type="transmembrane region" description="Helical" evidence="6">
    <location>
        <begin position="20"/>
        <end position="38"/>
    </location>
</feature>
<evidence type="ECO:0000256" key="4">
    <source>
        <dbReference type="ARBA" id="ARBA00022989"/>
    </source>
</evidence>
<dbReference type="SUPFAM" id="SSF82866">
    <property type="entry name" value="Multidrug efflux transporter AcrB transmembrane domain"/>
    <property type="match status" value="2"/>
</dbReference>
<feature type="transmembrane region" description="Helical" evidence="6">
    <location>
        <begin position="513"/>
        <end position="532"/>
    </location>
</feature>
<evidence type="ECO:0000259" key="7">
    <source>
        <dbReference type="PROSITE" id="PS50156"/>
    </source>
</evidence>
<sequence>MNRMLDRLGRFAATHPWRTFAVWLVVAVAVFGVAGAVGGPTQEDWDVPAAPAQAGVDLLREHLPESGNTSAQVVVHDDSPLSEADLTALTDRLAGLEHVIGVTPPRMSADGDTALLTVQYDLPVTHNDVYGDAEPLEQAVEPTQEAGIQVVLGGELPSTAGSAMKGTGEIIGVIAALVILLLMFRSVVAAGLPVVVAVTGLAVGTAGITILCGFMSVSPFAPTVATMVGLGVGIDYALLMLTRALEYRRAGFGVVAAAAAANRTAGRSVVLAGTTVLVSLLGLRLSGLATFAAFGFATAITVVTVMVTSLMLVPAVFALTNRWIEPRAARRARKGKKVRASALARADRPVGTRAEGWARRVAGRPWPWLLGTAAVMLMLAAPVLDMRTWPGSGGDEVASSPLRQSFDIVSEEFGPGANTPYLFVADRSVVDDGQIDAMVSSLSQRSDLVNVMPAQVSPDGAIALVTAESVLRDNDEGTPAQIADLRDDLPDGVELAGSSVMFSDIVDILDTRIWLVIGFVVGISVLLLMVMFRSVLIPVKAAVMNLLSVTASYGVLTAVFQWGWGQGLLGLDHAVPVSSWLPILMFAILFGLSMDYEVFLLSRVREDYERTGDAHGSVARGLASTSRVITTAAAIMVLVFLGFATEEGVVIKMIGFGMAVAIFLDATLVRMVLVPATMSLLGERNWWLPAWLDRLLPNVQVEAPELDAPVREPALVG</sequence>
<accession>A0ABP5KKW1</accession>
<evidence type="ECO:0000256" key="5">
    <source>
        <dbReference type="ARBA" id="ARBA00023136"/>
    </source>
</evidence>
<evidence type="ECO:0000256" key="2">
    <source>
        <dbReference type="ARBA" id="ARBA00022475"/>
    </source>
</evidence>
<feature type="transmembrane region" description="Helical" evidence="6">
    <location>
        <begin position="649"/>
        <end position="673"/>
    </location>
</feature>
<keyword evidence="5 6" id="KW-0472">Membrane</keyword>
<keyword evidence="4 6" id="KW-1133">Transmembrane helix</keyword>
<comment type="caution">
    <text evidence="8">The sequence shown here is derived from an EMBL/GenBank/DDBJ whole genome shotgun (WGS) entry which is preliminary data.</text>
</comment>
<keyword evidence="9" id="KW-1185">Reference proteome</keyword>
<evidence type="ECO:0000256" key="3">
    <source>
        <dbReference type="ARBA" id="ARBA00022692"/>
    </source>
</evidence>
<evidence type="ECO:0000256" key="6">
    <source>
        <dbReference type="SAM" id="Phobius"/>
    </source>
</evidence>
<dbReference type="Proteomes" id="UP001500575">
    <property type="component" value="Unassembled WGS sequence"/>
</dbReference>
<comment type="subcellular location">
    <subcellularLocation>
        <location evidence="1">Cell membrane</location>
        <topology evidence="1">Multi-pass membrane protein</topology>
    </subcellularLocation>
</comment>
<proteinExistence type="predicted"/>
<evidence type="ECO:0000313" key="8">
    <source>
        <dbReference type="EMBL" id="GAA2133635.1"/>
    </source>
</evidence>